<dbReference type="GO" id="GO:0001671">
    <property type="term" value="F:ATPase activator activity"/>
    <property type="evidence" value="ECO:0007669"/>
    <property type="project" value="InterPro"/>
</dbReference>
<keyword evidence="3 7" id="KW-0143">Chaperone</keyword>
<evidence type="ECO:0000259" key="9">
    <source>
        <dbReference type="PROSITE" id="PS50076"/>
    </source>
</evidence>
<dbReference type="SUPFAM" id="SSF47144">
    <property type="entry name" value="HSC20 (HSCB), C-terminal oligomerisation domain"/>
    <property type="match status" value="1"/>
</dbReference>
<evidence type="ECO:0000256" key="4">
    <source>
        <dbReference type="ARBA" id="ARBA00025596"/>
    </source>
</evidence>
<evidence type="ECO:0000256" key="8">
    <source>
        <dbReference type="SAM" id="Coils"/>
    </source>
</evidence>
<name>A0A4D6XWD7_9GAMM</name>
<evidence type="ECO:0000256" key="2">
    <source>
        <dbReference type="ARBA" id="ARBA00017570"/>
    </source>
</evidence>
<gene>
    <name evidence="7 10" type="primary">hscB</name>
    <name evidence="10" type="ORF">D9V69_03015</name>
</gene>
<evidence type="ECO:0000256" key="3">
    <source>
        <dbReference type="ARBA" id="ARBA00023186"/>
    </source>
</evidence>
<dbReference type="Pfam" id="PF07743">
    <property type="entry name" value="HSCB_C"/>
    <property type="match status" value="1"/>
</dbReference>
<dbReference type="InterPro" id="IPR004640">
    <property type="entry name" value="HscB"/>
</dbReference>
<dbReference type="Gene3D" id="1.10.287.110">
    <property type="entry name" value="DnaJ domain"/>
    <property type="match status" value="1"/>
</dbReference>
<dbReference type="HAMAP" id="MF_00682">
    <property type="entry name" value="HscB"/>
    <property type="match status" value="1"/>
</dbReference>
<feature type="coiled-coil region" evidence="8">
    <location>
        <begin position="112"/>
        <end position="139"/>
    </location>
</feature>
<evidence type="ECO:0000256" key="6">
    <source>
        <dbReference type="ARBA" id="ARBA00030734"/>
    </source>
</evidence>
<dbReference type="PROSITE" id="PS50076">
    <property type="entry name" value="DNAJ_2"/>
    <property type="match status" value="1"/>
</dbReference>
<accession>A0A4D6XWD7</accession>
<dbReference type="PANTHER" id="PTHR14021:SF15">
    <property type="entry name" value="IRON-SULFUR CLUSTER CO-CHAPERONE PROTEIN HSCB"/>
    <property type="match status" value="1"/>
</dbReference>
<keyword evidence="8" id="KW-0175">Coiled coil</keyword>
<dbReference type="Proteomes" id="UP000298773">
    <property type="component" value="Chromosome"/>
</dbReference>
<dbReference type="GO" id="GO:0051259">
    <property type="term" value="P:protein complex oligomerization"/>
    <property type="evidence" value="ECO:0007669"/>
    <property type="project" value="InterPro"/>
</dbReference>
<organism evidence="10 11">
    <name type="scientific">Buchnera aphidicola</name>
    <name type="common">Hyadaphis tataricae</name>
    <dbReference type="NCBI Taxonomy" id="1241859"/>
    <lineage>
        <taxon>Bacteria</taxon>
        <taxon>Pseudomonadati</taxon>
        <taxon>Pseudomonadota</taxon>
        <taxon>Gammaproteobacteria</taxon>
        <taxon>Enterobacterales</taxon>
        <taxon>Erwiniaceae</taxon>
        <taxon>Buchnera</taxon>
    </lineage>
</organism>
<dbReference type="EMBL" id="CP034873">
    <property type="protein sequence ID" value="QCI21866.1"/>
    <property type="molecule type" value="Genomic_DNA"/>
</dbReference>
<evidence type="ECO:0000256" key="5">
    <source>
        <dbReference type="ARBA" id="ARBA00025986"/>
    </source>
</evidence>
<dbReference type="InterPro" id="IPR036386">
    <property type="entry name" value="HscB_C_sf"/>
</dbReference>
<evidence type="ECO:0000313" key="10">
    <source>
        <dbReference type="EMBL" id="QCI21866.1"/>
    </source>
</evidence>
<evidence type="ECO:0000313" key="11">
    <source>
        <dbReference type="Proteomes" id="UP000298773"/>
    </source>
</evidence>
<comment type="subunit">
    <text evidence="5 7">Interacts with HscA and stimulates its ATPase activity. Interacts with IscU.</text>
</comment>
<dbReference type="RefSeq" id="WP_158356834.1">
    <property type="nucleotide sequence ID" value="NZ_CP034873.1"/>
</dbReference>
<dbReference type="PANTHER" id="PTHR14021">
    <property type="entry name" value="IRON-SULFUR CLUSTER CO-CHAPERONE PROTEIN HSCB"/>
    <property type="match status" value="1"/>
</dbReference>
<evidence type="ECO:0000256" key="7">
    <source>
        <dbReference type="HAMAP-Rule" id="MF_00682"/>
    </source>
</evidence>
<reference evidence="10 11" key="2">
    <citation type="submission" date="2019-05" db="EMBL/GenBank/DDBJ databases">
        <title>Genome evolution of the obligate endosymbiont Buchnera aphidicola.</title>
        <authorList>
            <person name="Moran N.A."/>
        </authorList>
    </citation>
    <scope>NUCLEOTIDE SEQUENCE [LARGE SCALE GENOMIC DNA]</scope>
    <source>
        <strain evidence="10 11">Hta</strain>
    </source>
</reference>
<dbReference type="CDD" id="cd06257">
    <property type="entry name" value="DnaJ"/>
    <property type="match status" value="1"/>
</dbReference>
<sequence>MDYFTLFNMPKTFKINERLLSKNFYQLQLQFHPDLFINDSSIEKSIILKKSIEINKGYKILKNFLSRAIYLLSLHGLMIKKEKLFSNNNPFLKDYFLLHEELDDLKKNAVNKEKLDKFLEKIEKKAKQYEDRIEVEFNQKNFDKIIQIIERLLFFENLKNSLKKIKIYDDIMKIKGY</sequence>
<proteinExistence type="inferred from homology"/>
<reference evidence="10 11" key="1">
    <citation type="submission" date="2018-12" db="EMBL/GenBank/DDBJ databases">
        <authorList>
            <person name="Chong R.A."/>
        </authorList>
    </citation>
    <scope>NUCLEOTIDE SEQUENCE [LARGE SCALE GENOMIC DNA]</scope>
    <source>
        <strain evidence="10 11">Hta</strain>
    </source>
</reference>
<comment type="similarity">
    <text evidence="1 7">Belongs to the HscB family.</text>
</comment>
<dbReference type="AlphaFoldDB" id="A0A4D6XWD7"/>
<dbReference type="GO" id="GO:0051087">
    <property type="term" value="F:protein-folding chaperone binding"/>
    <property type="evidence" value="ECO:0007669"/>
    <property type="project" value="InterPro"/>
</dbReference>
<dbReference type="Gene3D" id="1.20.1280.20">
    <property type="entry name" value="HscB, C-terminal domain"/>
    <property type="match status" value="1"/>
</dbReference>
<dbReference type="GO" id="GO:0044571">
    <property type="term" value="P:[2Fe-2S] cluster assembly"/>
    <property type="evidence" value="ECO:0007669"/>
    <property type="project" value="InterPro"/>
</dbReference>
<dbReference type="SUPFAM" id="SSF46565">
    <property type="entry name" value="Chaperone J-domain"/>
    <property type="match status" value="1"/>
</dbReference>
<feature type="domain" description="J" evidence="9">
    <location>
        <begin position="2"/>
        <end position="74"/>
    </location>
</feature>
<evidence type="ECO:0000256" key="1">
    <source>
        <dbReference type="ARBA" id="ARBA00010476"/>
    </source>
</evidence>
<dbReference type="NCBIfam" id="TIGR00714">
    <property type="entry name" value="hscB"/>
    <property type="match status" value="1"/>
</dbReference>
<dbReference type="InterPro" id="IPR036869">
    <property type="entry name" value="J_dom_sf"/>
</dbReference>
<comment type="function">
    <text evidence="4 7">Co-chaperone involved in the maturation of iron-sulfur cluster-containing proteins. Seems to help targeting proteins to be folded toward HscA.</text>
</comment>
<protein>
    <recommendedName>
        <fullName evidence="2 7">Co-chaperone protein HscB</fullName>
    </recommendedName>
    <alternativeName>
        <fullName evidence="6 7">Hsc20</fullName>
    </alternativeName>
</protein>
<dbReference type="InterPro" id="IPR009073">
    <property type="entry name" value="HscB_oligo_C"/>
</dbReference>
<dbReference type="OrthoDB" id="287587at2"/>
<dbReference type="InterPro" id="IPR001623">
    <property type="entry name" value="DnaJ_domain"/>
</dbReference>
<dbReference type="GO" id="GO:0006457">
    <property type="term" value="P:protein folding"/>
    <property type="evidence" value="ECO:0007669"/>
    <property type="project" value="UniProtKB-UniRule"/>
</dbReference>
<dbReference type="SMART" id="SM00271">
    <property type="entry name" value="DnaJ"/>
    <property type="match status" value="1"/>
</dbReference>